<protein>
    <submittedName>
        <fullName evidence="1">Uncharacterized protein</fullName>
    </submittedName>
</protein>
<sequence>MRRWEVRVSERLAYERLGVRGSERLAYETLGGVRVSERLAYCCSASLVLQHRHKSSYELAWSKTSR</sequence>
<evidence type="ECO:0000313" key="1">
    <source>
        <dbReference type="EMBL" id="TWU45058.1"/>
    </source>
</evidence>
<organism evidence="1 2">
    <name type="scientific">Novipirellula aureliae</name>
    <dbReference type="NCBI Taxonomy" id="2527966"/>
    <lineage>
        <taxon>Bacteria</taxon>
        <taxon>Pseudomonadati</taxon>
        <taxon>Planctomycetota</taxon>
        <taxon>Planctomycetia</taxon>
        <taxon>Pirellulales</taxon>
        <taxon>Pirellulaceae</taxon>
        <taxon>Novipirellula</taxon>
    </lineage>
</organism>
<reference evidence="1 2" key="1">
    <citation type="submission" date="2019-02" db="EMBL/GenBank/DDBJ databases">
        <title>Deep-cultivation of Planctomycetes and their phenomic and genomic characterization uncovers novel biology.</title>
        <authorList>
            <person name="Wiegand S."/>
            <person name="Jogler M."/>
            <person name="Boedeker C."/>
            <person name="Pinto D."/>
            <person name="Vollmers J."/>
            <person name="Rivas-Marin E."/>
            <person name="Kohn T."/>
            <person name="Peeters S.H."/>
            <person name="Heuer A."/>
            <person name="Rast P."/>
            <person name="Oberbeckmann S."/>
            <person name="Bunk B."/>
            <person name="Jeske O."/>
            <person name="Meyerdierks A."/>
            <person name="Storesund J.E."/>
            <person name="Kallscheuer N."/>
            <person name="Luecker S."/>
            <person name="Lage O.M."/>
            <person name="Pohl T."/>
            <person name="Merkel B.J."/>
            <person name="Hornburger P."/>
            <person name="Mueller R.-W."/>
            <person name="Bruemmer F."/>
            <person name="Labrenz M."/>
            <person name="Spormann A.M."/>
            <person name="Op Den Camp H."/>
            <person name="Overmann J."/>
            <person name="Amann R."/>
            <person name="Jetten M.S.M."/>
            <person name="Mascher T."/>
            <person name="Medema M.H."/>
            <person name="Devos D.P."/>
            <person name="Kaster A.-K."/>
            <person name="Ovreas L."/>
            <person name="Rohde M."/>
            <person name="Galperin M.Y."/>
            <person name="Jogler C."/>
        </authorList>
    </citation>
    <scope>NUCLEOTIDE SEQUENCE [LARGE SCALE GENOMIC DNA]</scope>
    <source>
        <strain evidence="1 2">Q31b</strain>
    </source>
</reference>
<dbReference type="Proteomes" id="UP000315471">
    <property type="component" value="Unassembled WGS sequence"/>
</dbReference>
<evidence type="ECO:0000313" key="2">
    <source>
        <dbReference type="Proteomes" id="UP000315471"/>
    </source>
</evidence>
<accession>A0A5C6E8C1</accession>
<dbReference type="EMBL" id="SJPY01000001">
    <property type="protein sequence ID" value="TWU45058.1"/>
    <property type="molecule type" value="Genomic_DNA"/>
</dbReference>
<comment type="caution">
    <text evidence="1">The sequence shown here is derived from an EMBL/GenBank/DDBJ whole genome shotgun (WGS) entry which is preliminary data.</text>
</comment>
<keyword evidence="2" id="KW-1185">Reference proteome</keyword>
<name>A0A5C6E8C1_9BACT</name>
<dbReference type="AlphaFoldDB" id="A0A5C6E8C1"/>
<gene>
    <name evidence="1" type="ORF">Q31b_02290</name>
</gene>
<proteinExistence type="predicted"/>